<name>A0A5B8FWH1_9RHOB</name>
<keyword evidence="1 7" id="KW-0547">Nucleotide-binding</keyword>
<comment type="similarity">
    <text evidence="5 7">Belongs to the DEAD box helicase family.</text>
</comment>
<evidence type="ECO:0000259" key="9">
    <source>
        <dbReference type="PROSITE" id="PS51192"/>
    </source>
</evidence>
<evidence type="ECO:0000256" key="7">
    <source>
        <dbReference type="RuleBase" id="RU000492"/>
    </source>
</evidence>
<dbReference type="InterPro" id="IPR014014">
    <property type="entry name" value="RNA_helicase_DEAD_Q_motif"/>
</dbReference>
<accession>A0A5B8FWH1</accession>
<dbReference type="CDD" id="cd18787">
    <property type="entry name" value="SF2_C_DEAD"/>
    <property type="match status" value="1"/>
</dbReference>
<proteinExistence type="inferred from homology"/>
<dbReference type="InterPro" id="IPR050079">
    <property type="entry name" value="DEAD_box_RNA_helicase"/>
</dbReference>
<feature type="region of interest" description="Disordered" evidence="8">
    <location>
        <begin position="380"/>
        <end position="450"/>
    </location>
</feature>
<dbReference type="SMART" id="SM00487">
    <property type="entry name" value="DEXDc"/>
    <property type="match status" value="1"/>
</dbReference>
<evidence type="ECO:0000313" key="13">
    <source>
        <dbReference type="Proteomes" id="UP000305888"/>
    </source>
</evidence>
<evidence type="ECO:0000259" key="10">
    <source>
        <dbReference type="PROSITE" id="PS51194"/>
    </source>
</evidence>
<evidence type="ECO:0000256" key="2">
    <source>
        <dbReference type="ARBA" id="ARBA00022801"/>
    </source>
</evidence>
<evidence type="ECO:0000256" key="1">
    <source>
        <dbReference type="ARBA" id="ARBA00022741"/>
    </source>
</evidence>
<dbReference type="Gene3D" id="3.40.50.300">
    <property type="entry name" value="P-loop containing nucleotide triphosphate hydrolases"/>
    <property type="match status" value="2"/>
</dbReference>
<keyword evidence="13" id="KW-1185">Reference proteome</keyword>
<dbReference type="PANTHER" id="PTHR47959:SF13">
    <property type="entry name" value="ATP-DEPENDENT RNA HELICASE RHLE"/>
    <property type="match status" value="1"/>
</dbReference>
<evidence type="ECO:0000256" key="3">
    <source>
        <dbReference type="ARBA" id="ARBA00022806"/>
    </source>
</evidence>
<evidence type="ECO:0000256" key="8">
    <source>
        <dbReference type="SAM" id="MobiDB-lite"/>
    </source>
</evidence>
<dbReference type="GO" id="GO:0005524">
    <property type="term" value="F:ATP binding"/>
    <property type="evidence" value="ECO:0007669"/>
    <property type="project" value="UniProtKB-KW"/>
</dbReference>
<dbReference type="InterPro" id="IPR044742">
    <property type="entry name" value="DEAD/DEAH_RhlB"/>
</dbReference>
<keyword evidence="4 7" id="KW-0067">ATP-binding</keyword>
<dbReference type="InterPro" id="IPR027417">
    <property type="entry name" value="P-loop_NTPase"/>
</dbReference>
<dbReference type="InterPro" id="IPR011545">
    <property type="entry name" value="DEAD/DEAH_box_helicase_dom"/>
</dbReference>
<sequence>MATAIPDKGPALTNDTFRAFGLAPSILSALDRAGMTTPTPIQAQAIAPQLEGRDILGIAQTGTGKTAAFALPILHQILDMPGRPSPKTTRALVLAPTRELAVQIEEAFRKFADGARLSTALVLGGVSRNSQIRRMARGVDVLVATPGRLTDLVGEGHIRLDETRFAVLDEADRMLDMGFVREVKKIHAALHPRRQSALFSATMPTDVAGLAEGFLRDPVRIAVAPQGETAGTITQSVEVMQHAEKRFRLAELVGSTDVSRVIVFARTKRGADRVAENLGKDGVPAEAIHGNKAQNARQRALDAFRSGRVKVLVATDIAARGIDVPGISHVVNYELPDEAESYVHRIGRTGRNGLDGIAITLCAPDEGDKLRAIEKLTRQQLAPEGFKSTPSTTARKGRGGGNPAKPHSARRAQQEGALTAKGPRAPSGKPAGVAAARRRPRRTGRSGAAA</sequence>
<dbReference type="GO" id="GO:0016787">
    <property type="term" value="F:hydrolase activity"/>
    <property type="evidence" value="ECO:0007669"/>
    <property type="project" value="UniProtKB-KW"/>
</dbReference>
<feature type="domain" description="DEAD-box RNA helicase Q" evidence="11">
    <location>
        <begin position="15"/>
        <end position="43"/>
    </location>
</feature>
<evidence type="ECO:0000256" key="5">
    <source>
        <dbReference type="ARBA" id="ARBA00038437"/>
    </source>
</evidence>
<dbReference type="Pfam" id="PF00271">
    <property type="entry name" value="Helicase_C"/>
    <property type="match status" value="1"/>
</dbReference>
<reference evidence="12 13" key="1">
    <citation type="submission" date="2019-06" db="EMBL/GenBank/DDBJ databases">
        <title>Genome sequence of Rhodobacteraceae bacterium D4M1.</title>
        <authorList>
            <person name="Cao J."/>
        </authorList>
    </citation>
    <scope>NUCLEOTIDE SEQUENCE [LARGE SCALE GENOMIC DNA]</scope>
    <source>
        <strain evidence="12 13">D4M1</strain>
    </source>
</reference>
<gene>
    <name evidence="12" type="ORF">FDP22_00180</name>
</gene>
<dbReference type="PROSITE" id="PS51195">
    <property type="entry name" value="Q_MOTIF"/>
    <property type="match status" value="1"/>
</dbReference>
<dbReference type="Proteomes" id="UP000305888">
    <property type="component" value="Chromosome"/>
</dbReference>
<dbReference type="PROSITE" id="PS51194">
    <property type="entry name" value="HELICASE_CTER"/>
    <property type="match status" value="1"/>
</dbReference>
<dbReference type="GO" id="GO:0003724">
    <property type="term" value="F:RNA helicase activity"/>
    <property type="evidence" value="ECO:0007669"/>
    <property type="project" value="InterPro"/>
</dbReference>
<keyword evidence="3 7" id="KW-0347">Helicase</keyword>
<dbReference type="EMBL" id="CP040818">
    <property type="protein sequence ID" value="QDL90353.1"/>
    <property type="molecule type" value="Genomic_DNA"/>
</dbReference>
<dbReference type="KEGG" id="ppru:FDP22_00180"/>
<protein>
    <submittedName>
        <fullName evidence="12">DEAD/DEAH box helicase</fullName>
    </submittedName>
</protein>
<dbReference type="GO" id="GO:0005829">
    <property type="term" value="C:cytosol"/>
    <property type="evidence" value="ECO:0007669"/>
    <property type="project" value="TreeGrafter"/>
</dbReference>
<dbReference type="PROSITE" id="PS51192">
    <property type="entry name" value="HELICASE_ATP_BIND_1"/>
    <property type="match status" value="1"/>
</dbReference>
<evidence type="ECO:0000256" key="6">
    <source>
        <dbReference type="PROSITE-ProRule" id="PRU00552"/>
    </source>
</evidence>
<dbReference type="SMART" id="SM00490">
    <property type="entry name" value="HELICc"/>
    <property type="match status" value="1"/>
</dbReference>
<dbReference type="InterPro" id="IPR001650">
    <property type="entry name" value="Helicase_C-like"/>
</dbReference>
<evidence type="ECO:0000256" key="4">
    <source>
        <dbReference type="ARBA" id="ARBA00022840"/>
    </source>
</evidence>
<evidence type="ECO:0000313" key="12">
    <source>
        <dbReference type="EMBL" id="QDL90353.1"/>
    </source>
</evidence>
<feature type="short sequence motif" description="Q motif" evidence="6">
    <location>
        <begin position="15"/>
        <end position="43"/>
    </location>
</feature>
<dbReference type="CDD" id="cd00268">
    <property type="entry name" value="DEADc"/>
    <property type="match status" value="1"/>
</dbReference>
<dbReference type="InterPro" id="IPR014001">
    <property type="entry name" value="Helicase_ATP-bd"/>
</dbReference>
<dbReference type="InterPro" id="IPR000629">
    <property type="entry name" value="RNA-helicase_DEAD-box_CS"/>
</dbReference>
<dbReference type="OrthoDB" id="9805696at2"/>
<keyword evidence="2 7" id="KW-0378">Hydrolase</keyword>
<dbReference type="SUPFAM" id="SSF52540">
    <property type="entry name" value="P-loop containing nucleoside triphosphate hydrolases"/>
    <property type="match status" value="2"/>
</dbReference>
<dbReference type="PANTHER" id="PTHR47959">
    <property type="entry name" value="ATP-DEPENDENT RNA HELICASE RHLE-RELATED"/>
    <property type="match status" value="1"/>
</dbReference>
<dbReference type="PROSITE" id="PS00039">
    <property type="entry name" value="DEAD_ATP_HELICASE"/>
    <property type="match status" value="1"/>
</dbReference>
<dbReference type="Pfam" id="PF00270">
    <property type="entry name" value="DEAD"/>
    <property type="match status" value="1"/>
</dbReference>
<dbReference type="GO" id="GO:0003676">
    <property type="term" value="F:nucleic acid binding"/>
    <property type="evidence" value="ECO:0007669"/>
    <property type="project" value="InterPro"/>
</dbReference>
<feature type="domain" description="Helicase ATP-binding" evidence="9">
    <location>
        <begin position="46"/>
        <end position="221"/>
    </location>
</feature>
<dbReference type="AlphaFoldDB" id="A0A5B8FWH1"/>
<evidence type="ECO:0000259" key="11">
    <source>
        <dbReference type="PROSITE" id="PS51195"/>
    </source>
</evidence>
<feature type="domain" description="Helicase C-terminal" evidence="10">
    <location>
        <begin position="248"/>
        <end position="394"/>
    </location>
</feature>
<organism evidence="12 13">
    <name type="scientific">Paroceanicella profunda</name>
    <dbReference type="NCBI Taxonomy" id="2579971"/>
    <lineage>
        <taxon>Bacteria</taxon>
        <taxon>Pseudomonadati</taxon>
        <taxon>Pseudomonadota</taxon>
        <taxon>Alphaproteobacteria</taxon>
        <taxon>Rhodobacterales</taxon>
        <taxon>Paracoccaceae</taxon>
        <taxon>Paroceanicella</taxon>
    </lineage>
</organism>